<accession>A0A1V9G0Y1</accession>
<protein>
    <submittedName>
        <fullName evidence="1">Uncharacterized protein</fullName>
    </submittedName>
</protein>
<dbReference type="OrthoDB" id="982299at2"/>
<dbReference type="STRING" id="1703345.A3860_19800"/>
<reference evidence="1 2" key="1">
    <citation type="submission" date="2016-03" db="EMBL/GenBank/DDBJ databases">
        <title>Niastella vici sp. nov., isolated from farmland soil.</title>
        <authorList>
            <person name="Chen L."/>
            <person name="Wang D."/>
            <person name="Yang S."/>
            <person name="Wang G."/>
        </authorList>
    </citation>
    <scope>NUCLEOTIDE SEQUENCE [LARGE SCALE GENOMIC DNA]</scope>
    <source>
        <strain evidence="1 2">DJ57</strain>
    </source>
</reference>
<gene>
    <name evidence="1" type="ORF">A3860_19800</name>
</gene>
<dbReference type="Proteomes" id="UP000192796">
    <property type="component" value="Unassembled WGS sequence"/>
</dbReference>
<keyword evidence="2" id="KW-1185">Reference proteome</keyword>
<comment type="caution">
    <text evidence="1">The sequence shown here is derived from an EMBL/GenBank/DDBJ whole genome shotgun (WGS) entry which is preliminary data.</text>
</comment>
<dbReference type="AlphaFoldDB" id="A0A1V9G0Y1"/>
<dbReference type="RefSeq" id="WP_081146838.1">
    <property type="nucleotide sequence ID" value="NZ_LVYD01000042.1"/>
</dbReference>
<sequence>MEKVESVSHTPAGRRKLLAWIGILSVFPLWKMRMFSKKRSVIDCSPGSKNGTMQVLSQDGQLVEVDVSKINILQQKISDKELRDWIKKP</sequence>
<evidence type="ECO:0000313" key="2">
    <source>
        <dbReference type="Proteomes" id="UP000192796"/>
    </source>
</evidence>
<dbReference type="EMBL" id="LVYD01000042">
    <property type="protein sequence ID" value="OQP64224.1"/>
    <property type="molecule type" value="Genomic_DNA"/>
</dbReference>
<proteinExistence type="predicted"/>
<evidence type="ECO:0000313" key="1">
    <source>
        <dbReference type="EMBL" id="OQP64224.1"/>
    </source>
</evidence>
<name>A0A1V9G0Y1_9BACT</name>
<organism evidence="1 2">
    <name type="scientific">Niastella vici</name>
    <dbReference type="NCBI Taxonomy" id="1703345"/>
    <lineage>
        <taxon>Bacteria</taxon>
        <taxon>Pseudomonadati</taxon>
        <taxon>Bacteroidota</taxon>
        <taxon>Chitinophagia</taxon>
        <taxon>Chitinophagales</taxon>
        <taxon>Chitinophagaceae</taxon>
        <taxon>Niastella</taxon>
    </lineage>
</organism>